<dbReference type="AlphaFoldDB" id="A0AAW1V1L9"/>
<dbReference type="Proteomes" id="UP001431783">
    <property type="component" value="Unassembled WGS sequence"/>
</dbReference>
<name>A0AAW1V1L9_9CUCU</name>
<sequence length="125" mass="14127">MSFSKADRFFSFKVTPTPGPGHYDVTFDPEKRGTIHRKVCASPRFSQKCSCHLGARRCSMCSKRGNILRRHSMSWSRYTTVEDLSNLGNPTDTNSNDTIRSGHIENAHQNTKCLSRATTFVVINE</sequence>
<comment type="caution">
    <text evidence="1">The sequence shown here is derived from an EMBL/GenBank/DDBJ whole genome shotgun (WGS) entry which is preliminary data.</text>
</comment>
<evidence type="ECO:0000313" key="2">
    <source>
        <dbReference type="Proteomes" id="UP001431783"/>
    </source>
</evidence>
<dbReference type="EMBL" id="JARQZJ010000103">
    <property type="protein sequence ID" value="KAK9886989.1"/>
    <property type="molecule type" value="Genomic_DNA"/>
</dbReference>
<evidence type="ECO:0000313" key="1">
    <source>
        <dbReference type="EMBL" id="KAK9886989.1"/>
    </source>
</evidence>
<accession>A0AAW1V1L9</accession>
<protein>
    <submittedName>
        <fullName evidence="1">Uncharacterized protein</fullName>
    </submittedName>
</protein>
<reference evidence="1 2" key="1">
    <citation type="submission" date="2023-03" db="EMBL/GenBank/DDBJ databases">
        <title>Genome insight into feeding habits of ladybird beetles.</title>
        <authorList>
            <person name="Li H.-S."/>
            <person name="Huang Y.-H."/>
            <person name="Pang H."/>
        </authorList>
    </citation>
    <scope>NUCLEOTIDE SEQUENCE [LARGE SCALE GENOMIC DNA]</scope>
    <source>
        <strain evidence="1">SYSU_2023b</strain>
        <tissue evidence="1">Whole body</tissue>
    </source>
</reference>
<proteinExistence type="predicted"/>
<organism evidence="1 2">
    <name type="scientific">Henosepilachna vigintioctopunctata</name>
    <dbReference type="NCBI Taxonomy" id="420089"/>
    <lineage>
        <taxon>Eukaryota</taxon>
        <taxon>Metazoa</taxon>
        <taxon>Ecdysozoa</taxon>
        <taxon>Arthropoda</taxon>
        <taxon>Hexapoda</taxon>
        <taxon>Insecta</taxon>
        <taxon>Pterygota</taxon>
        <taxon>Neoptera</taxon>
        <taxon>Endopterygota</taxon>
        <taxon>Coleoptera</taxon>
        <taxon>Polyphaga</taxon>
        <taxon>Cucujiformia</taxon>
        <taxon>Coccinelloidea</taxon>
        <taxon>Coccinellidae</taxon>
        <taxon>Epilachninae</taxon>
        <taxon>Epilachnini</taxon>
        <taxon>Henosepilachna</taxon>
    </lineage>
</organism>
<gene>
    <name evidence="1" type="ORF">WA026_019247</name>
</gene>
<keyword evidence="2" id="KW-1185">Reference proteome</keyword>